<feature type="region of interest" description="Disordered" evidence="1">
    <location>
        <begin position="63"/>
        <end position="115"/>
    </location>
</feature>
<dbReference type="EMBL" id="CAJMWZ010004564">
    <property type="protein sequence ID" value="CAE6492353.1"/>
    <property type="molecule type" value="Genomic_DNA"/>
</dbReference>
<name>A0A8H3CR63_9AGAM</name>
<feature type="compositionally biased region" description="Low complexity" evidence="1">
    <location>
        <begin position="102"/>
        <end position="115"/>
    </location>
</feature>
<sequence length="322" mass="36628">MPVRLNERIGFRENREQLVATASSPSQRQSWKTTEEGQRYASVTMTFTKDGYSRLEQQIDRMTQPIRRTRSRASRPASDKQVNNLIREVGALSTRGGSSSESQASKPAANSNASAGLRPFISGEAVVSLNDSDDASQGILSQENQDETYKILPSDIIGYSDPPIFGAYMSLMAHYRLIKQQILTLTSGRAVNQVTSFLTRELSHFKQQRNYYEPNIIWIARHKIERFRAIALEFVRTVPTGVLDQLNINQHDWATMQWLMMSSLNAWFKLAPLERKLDGLETNTVPEQSFKLNLVGWGKNGNTFGWTMQLRRRYMIIDVEGS</sequence>
<gene>
    <name evidence="2" type="ORF">RDB_LOCUS86218</name>
</gene>
<dbReference type="Proteomes" id="UP000663850">
    <property type="component" value="Unassembled WGS sequence"/>
</dbReference>
<comment type="caution">
    <text evidence="2">The sequence shown here is derived from an EMBL/GenBank/DDBJ whole genome shotgun (WGS) entry which is preliminary data.</text>
</comment>
<protein>
    <submittedName>
        <fullName evidence="2">Uncharacterized protein</fullName>
    </submittedName>
</protein>
<evidence type="ECO:0000256" key="1">
    <source>
        <dbReference type="SAM" id="MobiDB-lite"/>
    </source>
</evidence>
<evidence type="ECO:0000313" key="3">
    <source>
        <dbReference type="Proteomes" id="UP000663850"/>
    </source>
</evidence>
<accession>A0A8H3CR63</accession>
<organism evidence="2 3">
    <name type="scientific">Rhizoctonia solani</name>
    <dbReference type="NCBI Taxonomy" id="456999"/>
    <lineage>
        <taxon>Eukaryota</taxon>
        <taxon>Fungi</taxon>
        <taxon>Dikarya</taxon>
        <taxon>Basidiomycota</taxon>
        <taxon>Agaricomycotina</taxon>
        <taxon>Agaricomycetes</taxon>
        <taxon>Cantharellales</taxon>
        <taxon>Ceratobasidiaceae</taxon>
        <taxon>Rhizoctonia</taxon>
    </lineage>
</organism>
<evidence type="ECO:0000313" key="2">
    <source>
        <dbReference type="EMBL" id="CAE6492353.1"/>
    </source>
</evidence>
<proteinExistence type="predicted"/>
<reference evidence="2" key="1">
    <citation type="submission" date="2021-01" db="EMBL/GenBank/DDBJ databases">
        <authorList>
            <person name="Kaushik A."/>
        </authorList>
    </citation>
    <scope>NUCLEOTIDE SEQUENCE</scope>
    <source>
        <strain evidence="2">Type strain: AG8-Rh-89/</strain>
    </source>
</reference>
<dbReference type="AlphaFoldDB" id="A0A8H3CR63"/>